<feature type="active site" description="O-(5'-phospho-DNA)-tyrosine intermediate" evidence="9 10">
    <location>
        <position position="124"/>
    </location>
</feature>
<evidence type="ECO:0000256" key="6">
    <source>
        <dbReference type="ARBA" id="ARBA00023125"/>
    </source>
</evidence>
<comment type="miscellaneous">
    <text evidence="9">Few gyrases are as efficient as E.coli at forming negative supercoils. Not all organisms have 2 type II topoisomerases; in organisms with a single type II topoisomerase this enzyme also has to decatenate newly replicated chromosomes.</text>
</comment>
<gene>
    <name evidence="9 13" type="primary">gyrA</name>
    <name evidence="13" type="ORF">H8876_09850</name>
</gene>
<dbReference type="GO" id="GO:0005737">
    <property type="term" value="C:cytoplasm"/>
    <property type="evidence" value="ECO:0007669"/>
    <property type="project" value="UniProtKB-SubCell"/>
</dbReference>
<dbReference type="Gene3D" id="3.30.1360.40">
    <property type="match status" value="1"/>
</dbReference>
<dbReference type="GO" id="GO:0034335">
    <property type="term" value="F:DNA negative supercoiling activity"/>
    <property type="evidence" value="ECO:0007669"/>
    <property type="project" value="UniProtKB-ARBA"/>
</dbReference>
<dbReference type="NCBIfam" id="NF004043">
    <property type="entry name" value="PRK05560.1"/>
    <property type="match status" value="1"/>
</dbReference>
<comment type="caution">
    <text evidence="13">The sequence shown here is derived from an EMBL/GenBank/DDBJ whole genome shotgun (WGS) entry which is preliminary data.</text>
</comment>
<evidence type="ECO:0000256" key="2">
    <source>
        <dbReference type="ARBA" id="ARBA00008263"/>
    </source>
</evidence>
<comment type="similarity">
    <text evidence="2 9">Belongs to the type II topoisomerase GyrA/ParC subunit family.</text>
</comment>
<dbReference type="PANTHER" id="PTHR43493">
    <property type="entry name" value="DNA GYRASE/TOPOISOMERASE SUBUNIT A"/>
    <property type="match status" value="1"/>
</dbReference>
<evidence type="ECO:0000256" key="9">
    <source>
        <dbReference type="HAMAP-Rule" id="MF_01897"/>
    </source>
</evidence>
<evidence type="ECO:0000256" key="4">
    <source>
        <dbReference type="ARBA" id="ARBA00022840"/>
    </source>
</evidence>
<keyword evidence="5 9" id="KW-0799">Topoisomerase</keyword>
<dbReference type="InterPro" id="IPR013757">
    <property type="entry name" value="Topo_IIA_A_a_sf"/>
</dbReference>
<evidence type="ECO:0000256" key="3">
    <source>
        <dbReference type="ARBA" id="ARBA00022741"/>
    </source>
</evidence>
<evidence type="ECO:0000256" key="5">
    <source>
        <dbReference type="ARBA" id="ARBA00023029"/>
    </source>
</evidence>
<keyword evidence="3 9" id="KW-0547">Nucleotide-binding</keyword>
<dbReference type="RefSeq" id="WP_249287603.1">
    <property type="nucleotide sequence ID" value="NZ_JACRWC010000116.1"/>
</dbReference>
<dbReference type="Pfam" id="PF03989">
    <property type="entry name" value="DNA_gyraseA_C"/>
    <property type="match status" value="6"/>
</dbReference>
<dbReference type="EC" id="5.6.2.2" evidence="9"/>
<reference evidence="13" key="1">
    <citation type="submission" date="2020-08" db="EMBL/GenBank/DDBJ databases">
        <authorList>
            <person name="Liu C."/>
            <person name="Sun Q."/>
        </authorList>
    </citation>
    <scope>NUCLEOTIDE SEQUENCE</scope>
    <source>
        <strain evidence="13">BX16</strain>
    </source>
</reference>
<dbReference type="GO" id="GO:0005524">
    <property type="term" value="F:ATP binding"/>
    <property type="evidence" value="ECO:0007669"/>
    <property type="project" value="UniProtKB-UniRule"/>
</dbReference>
<dbReference type="Proteomes" id="UP000644115">
    <property type="component" value="Unassembled WGS sequence"/>
</dbReference>
<dbReference type="FunFam" id="3.30.1360.40:FF:000002">
    <property type="entry name" value="DNA gyrase subunit A"/>
    <property type="match status" value="1"/>
</dbReference>
<sequence>MSNLIEDQKMIQHEIHDEMKNSYIDYAMSVIVGRALPDVRDGLKPVHRRILYGMSGLGVTPDKPFKKSARIVGEVMGKYHPHGDSSIYDAMVRLAQDFSTRYMLVDGHGNFGSVDGDGAAAMRYTEARMSPFSLEMIRDIDKDTVDFMPNFDEEEKEPVVLPARFPNLLVNGSNGIAVGMATSIPPHNLGEVIDATVKMIDDENCTVDDLIDIVQGPDFPTGAQILGKKGAREAYRTGQGKVLVRAVANIEETERGKSQIIITEIPFQVNKARLLEKIGELVKDKRIEGISAIRDESNRNGMRIVIELKRDANPRITLNRLYKHTQLQENYSMIMIALVDGQPRLLNLYQILEEYLKHQKEVVTRRTIFDLKKAEARAHILEGLRIALDNIDEIIKIIRSSYNDAKGKLMDRFGLSEIQAQAILDMRLARLQGLEREKIESEYEELCKRIAYYKELLADEKKLMGVVKDELLEIKEKWGDERRTKITAAADEMDDEDLIEEKQVAITLTHLGYLKRVSADTYKTQKRGGKGITGLTTRENDFVTNLIMTSTHDNLMFFTNTGKAHKIKAYEIPEATRTAKGTPAINFLNLMQRERITTVIPFKDFRDDKYLIAVTKNGTIKKTAMSQFDTNRKTGLIAINLKDGDELVAIKQTTGNDKVIIITKNGKCISFSEDDVRPMGRIAGGVRAIKLEDDDEVVSMELVQPDEELLVVTTNGYGKRTPVKEYKVQARGGKGLLTYDKSKFKKTGPLVGAIVVDDDDEVLLINSEGTIIRIKASEVSKLGRATQGVKIMRTDEDTNIISIAKVINEEEHAEDAKKALEKNAKEKAKKEDDGSEQTTLDL</sequence>
<comment type="subunit">
    <text evidence="9">Heterotetramer, composed of two GyrA and two GyrB chains. In the heterotetramer, GyrA contains the active site tyrosine that forms a transient covalent intermediate with DNA, while GyrB binds cofactors and catalyzes ATP hydrolysis.</text>
</comment>
<feature type="region of interest" description="Disordered" evidence="11">
    <location>
        <begin position="820"/>
        <end position="842"/>
    </location>
</feature>
<keyword evidence="7 9" id="KW-0413">Isomerase</keyword>
<dbReference type="Pfam" id="PF00521">
    <property type="entry name" value="DNA_topoisoIV"/>
    <property type="match status" value="1"/>
</dbReference>
<dbReference type="InterPro" id="IPR013760">
    <property type="entry name" value="Topo_IIA-like_dom_sf"/>
</dbReference>
<evidence type="ECO:0000259" key="12">
    <source>
        <dbReference type="PROSITE" id="PS52040"/>
    </source>
</evidence>
<dbReference type="NCBIfam" id="NF004044">
    <property type="entry name" value="PRK05561.1"/>
    <property type="match status" value="1"/>
</dbReference>
<feature type="compositionally biased region" description="Basic and acidic residues" evidence="11">
    <location>
        <begin position="820"/>
        <end position="832"/>
    </location>
</feature>
<dbReference type="InterPro" id="IPR005743">
    <property type="entry name" value="GyrA"/>
</dbReference>
<dbReference type="Gene3D" id="1.10.268.10">
    <property type="entry name" value="Topoisomerase, domain 3"/>
    <property type="match status" value="1"/>
</dbReference>
<dbReference type="Gene3D" id="3.90.199.10">
    <property type="entry name" value="Topoisomerase II, domain 5"/>
    <property type="match status" value="1"/>
</dbReference>
<comment type="function">
    <text evidence="9">A type II topoisomerase that negatively supercoils closed circular double-stranded (ds) DNA in an ATP-dependent manner to modulate DNA topology and maintain chromosomes in an underwound state. Negative supercoiling favors strand separation, and DNA replication, transcription, recombination and repair, all of which involve strand separation. Also able to catalyze the interconversion of other topological isomers of dsDNA rings, including catenanes and knotted rings. Type II topoisomerases break and join 2 DNA strands simultaneously in an ATP-dependent manner.</text>
</comment>
<dbReference type="FunFam" id="3.90.199.10:FF:000001">
    <property type="entry name" value="DNA gyrase subunit A"/>
    <property type="match status" value="1"/>
</dbReference>
<dbReference type="PANTHER" id="PTHR43493:SF5">
    <property type="entry name" value="DNA GYRASE SUBUNIT A, CHLOROPLASTIC_MITOCHONDRIAL"/>
    <property type="match status" value="1"/>
</dbReference>
<dbReference type="SUPFAM" id="SSF101904">
    <property type="entry name" value="GyrA/ParC C-terminal domain-like"/>
    <property type="match status" value="1"/>
</dbReference>
<dbReference type="InterPro" id="IPR002205">
    <property type="entry name" value="Topo_IIA_dom_A"/>
</dbReference>
<evidence type="ECO:0000256" key="8">
    <source>
        <dbReference type="ARBA" id="ARBA00063644"/>
    </source>
</evidence>
<accession>A0A923NGR6</accession>
<dbReference type="GO" id="GO:0003677">
    <property type="term" value="F:DNA binding"/>
    <property type="evidence" value="ECO:0007669"/>
    <property type="project" value="UniProtKB-UniRule"/>
</dbReference>
<comment type="subunit">
    <text evidence="8">Heterotetramer composed of ParC and ParE.</text>
</comment>
<dbReference type="InterPro" id="IPR006691">
    <property type="entry name" value="GyrA/parC_rep"/>
</dbReference>
<dbReference type="InterPro" id="IPR013758">
    <property type="entry name" value="Topo_IIA_A/C_ab"/>
</dbReference>
<dbReference type="GO" id="GO:0009330">
    <property type="term" value="C:DNA topoisomerase type II (double strand cut, ATP-hydrolyzing) complex"/>
    <property type="evidence" value="ECO:0007669"/>
    <property type="project" value="TreeGrafter"/>
</dbReference>
<proteinExistence type="inferred from homology"/>
<dbReference type="GO" id="GO:0005694">
    <property type="term" value="C:chromosome"/>
    <property type="evidence" value="ECO:0007669"/>
    <property type="project" value="InterPro"/>
</dbReference>
<comment type="subcellular location">
    <subcellularLocation>
        <location evidence="9">Cytoplasm</location>
    </subcellularLocation>
</comment>
<keyword evidence="6 9" id="KW-0238">DNA-binding</keyword>
<dbReference type="Gene3D" id="2.120.10.90">
    <property type="entry name" value="DNA gyrase/topoisomerase IV, subunit A, C-terminal"/>
    <property type="match status" value="1"/>
</dbReference>
<evidence type="ECO:0000313" key="13">
    <source>
        <dbReference type="EMBL" id="MBC6000302.1"/>
    </source>
</evidence>
<dbReference type="PROSITE" id="PS52040">
    <property type="entry name" value="TOPO_IIA"/>
    <property type="match status" value="1"/>
</dbReference>
<dbReference type="NCBIfam" id="TIGR01063">
    <property type="entry name" value="gyrA"/>
    <property type="match status" value="1"/>
</dbReference>
<dbReference type="AlphaFoldDB" id="A0A923NGR6"/>
<dbReference type="EMBL" id="JACRWC010000116">
    <property type="protein sequence ID" value="MBC6000302.1"/>
    <property type="molecule type" value="Genomic_DNA"/>
</dbReference>
<evidence type="ECO:0000256" key="1">
    <source>
        <dbReference type="ARBA" id="ARBA00000185"/>
    </source>
</evidence>
<comment type="catalytic activity">
    <reaction evidence="1 9 10">
        <text>ATP-dependent breakage, passage and rejoining of double-stranded DNA.</text>
        <dbReference type="EC" id="5.6.2.2"/>
    </reaction>
</comment>
<name>A0A923NGR6_9FIRM</name>
<dbReference type="HAMAP" id="MF_01897">
    <property type="entry name" value="GyrA"/>
    <property type="match status" value="1"/>
</dbReference>
<dbReference type="InterPro" id="IPR035516">
    <property type="entry name" value="Gyrase/topoIV_suA_C"/>
</dbReference>
<organism evidence="13 14">
    <name type="scientific">Lentihominibacter faecis</name>
    <dbReference type="NCBI Taxonomy" id="2764712"/>
    <lineage>
        <taxon>Bacteria</taxon>
        <taxon>Bacillati</taxon>
        <taxon>Bacillota</taxon>
        <taxon>Clostridia</taxon>
        <taxon>Peptostreptococcales</taxon>
        <taxon>Anaerovoracaceae</taxon>
        <taxon>Lentihominibacter</taxon>
    </lineage>
</organism>
<evidence type="ECO:0000256" key="10">
    <source>
        <dbReference type="PROSITE-ProRule" id="PRU01384"/>
    </source>
</evidence>
<protein>
    <recommendedName>
        <fullName evidence="9">DNA gyrase subunit A</fullName>
        <ecNumber evidence="9">5.6.2.2</ecNumber>
    </recommendedName>
</protein>
<feature type="short sequence motif" description="GyrA-box" evidence="9">
    <location>
        <begin position="525"/>
        <end position="531"/>
    </location>
</feature>
<keyword evidence="14" id="KW-1185">Reference proteome</keyword>
<dbReference type="InterPro" id="IPR050220">
    <property type="entry name" value="Type_II_DNA_Topoisomerases"/>
</dbReference>
<dbReference type="SMART" id="SM00434">
    <property type="entry name" value="TOP4c"/>
    <property type="match status" value="1"/>
</dbReference>
<evidence type="ECO:0000256" key="11">
    <source>
        <dbReference type="SAM" id="MobiDB-lite"/>
    </source>
</evidence>
<keyword evidence="9" id="KW-0963">Cytoplasm</keyword>
<feature type="domain" description="Topo IIA-type catalytic" evidence="12">
    <location>
        <begin position="36"/>
        <end position="498"/>
    </location>
</feature>
<dbReference type="GO" id="GO:0006265">
    <property type="term" value="P:DNA topological change"/>
    <property type="evidence" value="ECO:0007669"/>
    <property type="project" value="UniProtKB-UniRule"/>
</dbReference>
<dbReference type="FunFam" id="2.120.10.90:FF:000005">
    <property type="entry name" value="DNA topoisomerase 4 subunit A"/>
    <property type="match status" value="1"/>
</dbReference>
<dbReference type="GO" id="GO:0006261">
    <property type="term" value="P:DNA-templated DNA replication"/>
    <property type="evidence" value="ECO:0007669"/>
    <property type="project" value="UniProtKB-UniRule"/>
</dbReference>
<dbReference type="SUPFAM" id="SSF56719">
    <property type="entry name" value="Type II DNA topoisomerase"/>
    <property type="match status" value="1"/>
</dbReference>
<evidence type="ECO:0000313" key="14">
    <source>
        <dbReference type="Proteomes" id="UP000644115"/>
    </source>
</evidence>
<dbReference type="CDD" id="cd00187">
    <property type="entry name" value="TOP4c"/>
    <property type="match status" value="1"/>
</dbReference>
<keyword evidence="4 9" id="KW-0067">ATP-binding</keyword>
<dbReference type="FunFam" id="1.10.268.10:FF:000001">
    <property type="entry name" value="DNA gyrase subunit A"/>
    <property type="match status" value="1"/>
</dbReference>
<evidence type="ECO:0000256" key="7">
    <source>
        <dbReference type="ARBA" id="ARBA00023235"/>
    </source>
</evidence>